<dbReference type="SUPFAM" id="SSF53756">
    <property type="entry name" value="UDP-Glycosyltransferase/glycogen phosphorylase"/>
    <property type="match status" value="1"/>
</dbReference>
<dbReference type="InterPro" id="IPR038577">
    <property type="entry name" value="GT10-like_C_sf"/>
</dbReference>
<evidence type="ECO:0000313" key="9">
    <source>
        <dbReference type="EMBL" id="GAQ80150.1"/>
    </source>
</evidence>
<evidence type="ECO:0000256" key="4">
    <source>
        <dbReference type="ARBA" id="ARBA00022679"/>
    </source>
</evidence>
<name>A0A1Y1HND4_KLENI</name>
<dbReference type="OMA" id="LEYESCE"/>
<dbReference type="GO" id="GO:0032580">
    <property type="term" value="C:Golgi cisterna membrane"/>
    <property type="evidence" value="ECO:0007669"/>
    <property type="project" value="UniProtKB-SubCell"/>
</dbReference>
<dbReference type="UniPathway" id="UPA00378"/>
<keyword evidence="5" id="KW-0812">Transmembrane</keyword>
<comment type="similarity">
    <text evidence="2 5">Belongs to the glycosyltransferase 10 family.</text>
</comment>
<dbReference type="InterPro" id="IPR001503">
    <property type="entry name" value="Glyco_trans_10"/>
</dbReference>
<feature type="signal peptide" evidence="7">
    <location>
        <begin position="1"/>
        <end position="22"/>
    </location>
</feature>
<accession>A0A1Y1HND4</accession>
<evidence type="ECO:0000256" key="2">
    <source>
        <dbReference type="ARBA" id="ARBA00008919"/>
    </source>
</evidence>
<comment type="pathway">
    <text evidence="1">Protein modification; protein glycosylation.</text>
</comment>
<keyword evidence="4 5" id="KW-0808">Transferase</keyword>
<proteinExistence type="inferred from homology"/>
<comment type="subcellular location">
    <subcellularLocation>
        <location evidence="5">Golgi apparatus</location>
        <location evidence="5">Golgi stack membrane</location>
        <topology evidence="5">Single-pass type II membrane protein</topology>
    </subcellularLocation>
</comment>
<reference evidence="9 10" key="1">
    <citation type="journal article" date="2014" name="Nat. Commun.">
        <title>Klebsormidium flaccidum genome reveals primary factors for plant terrestrial adaptation.</title>
        <authorList>
            <person name="Hori K."/>
            <person name="Maruyama F."/>
            <person name="Fujisawa T."/>
            <person name="Togashi T."/>
            <person name="Yamamoto N."/>
            <person name="Seo M."/>
            <person name="Sato S."/>
            <person name="Yamada T."/>
            <person name="Mori H."/>
            <person name="Tajima N."/>
            <person name="Moriyama T."/>
            <person name="Ikeuchi M."/>
            <person name="Watanabe M."/>
            <person name="Wada H."/>
            <person name="Kobayashi K."/>
            <person name="Saito M."/>
            <person name="Masuda T."/>
            <person name="Sasaki-Sekimoto Y."/>
            <person name="Mashiguchi K."/>
            <person name="Awai K."/>
            <person name="Shimojima M."/>
            <person name="Masuda S."/>
            <person name="Iwai M."/>
            <person name="Nobusawa T."/>
            <person name="Narise T."/>
            <person name="Kondo S."/>
            <person name="Saito H."/>
            <person name="Sato R."/>
            <person name="Murakawa M."/>
            <person name="Ihara Y."/>
            <person name="Oshima-Yamada Y."/>
            <person name="Ohtaka K."/>
            <person name="Satoh M."/>
            <person name="Sonobe K."/>
            <person name="Ishii M."/>
            <person name="Ohtani R."/>
            <person name="Kanamori-Sato M."/>
            <person name="Honoki R."/>
            <person name="Miyazaki D."/>
            <person name="Mochizuki H."/>
            <person name="Umetsu J."/>
            <person name="Higashi K."/>
            <person name="Shibata D."/>
            <person name="Kamiya Y."/>
            <person name="Sato N."/>
            <person name="Nakamura Y."/>
            <person name="Tabata S."/>
            <person name="Ida S."/>
            <person name="Kurokawa K."/>
            <person name="Ohta H."/>
        </authorList>
    </citation>
    <scope>NUCLEOTIDE SEQUENCE [LARGE SCALE GENOMIC DNA]</scope>
    <source>
        <strain evidence="9 10">NIES-2285</strain>
    </source>
</reference>
<gene>
    <name evidence="9" type="ORF">KFL_000470230</name>
</gene>
<dbReference type="AlphaFoldDB" id="A0A1Y1HND4"/>
<dbReference type="STRING" id="105231.A0A1Y1HND4"/>
<feature type="region of interest" description="Disordered" evidence="6">
    <location>
        <begin position="165"/>
        <end position="190"/>
    </location>
</feature>
<keyword evidence="5" id="KW-0333">Golgi apparatus</keyword>
<keyword evidence="5" id="KW-0472">Membrane</keyword>
<evidence type="ECO:0000256" key="6">
    <source>
        <dbReference type="SAM" id="MobiDB-lite"/>
    </source>
</evidence>
<dbReference type="GO" id="GO:0008417">
    <property type="term" value="F:fucosyltransferase activity"/>
    <property type="evidence" value="ECO:0007669"/>
    <property type="project" value="InterPro"/>
</dbReference>
<dbReference type="InterPro" id="IPR055270">
    <property type="entry name" value="Glyco_tran_10_C"/>
</dbReference>
<feature type="domain" description="Fucosyltransferase C-terminal" evidence="8">
    <location>
        <begin position="372"/>
        <end position="552"/>
    </location>
</feature>
<evidence type="ECO:0000256" key="3">
    <source>
        <dbReference type="ARBA" id="ARBA00022676"/>
    </source>
</evidence>
<evidence type="ECO:0000259" key="8">
    <source>
        <dbReference type="Pfam" id="PF00852"/>
    </source>
</evidence>
<keyword evidence="7" id="KW-0732">Signal</keyword>
<evidence type="ECO:0000256" key="1">
    <source>
        <dbReference type="ARBA" id="ARBA00004922"/>
    </source>
</evidence>
<keyword evidence="10" id="KW-1185">Reference proteome</keyword>
<dbReference type="Proteomes" id="UP000054558">
    <property type="component" value="Unassembled WGS sequence"/>
</dbReference>
<evidence type="ECO:0000313" key="10">
    <source>
        <dbReference type="Proteomes" id="UP000054558"/>
    </source>
</evidence>
<dbReference type="PANTHER" id="PTHR11929:SF220">
    <property type="entry name" value="FUCOSYLTRANSFERASE"/>
    <property type="match status" value="1"/>
</dbReference>
<evidence type="ECO:0000256" key="7">
    <source>
        <dbReference type="SAM" id="SignalP"/>
    </source>
</evidence>
<dbReference type="Pfam" id="PF00852">
    <property type="entry name" value="Glyco_transf_10"/>
    <property type="match status" value="1"/>
</dbReference>
<feature type="chain" id="PRO_5012463103" description="Fucosyltransferase" evidence="7">
    <location>
        <begin position="23"/>
        <end position="688"/>
    </location>
</feature>
<sequence>MGLPRPWFILLLLLCAIAIVAHQSAAPVTHFFSQSGGGGRKVVTLADLGTSLKPPRSSAADLGGSEEGQSWQEALGGLFGAGSNQADFQGDKREVFNKGDGTLKMAVDRLGDVSSGEAEVSDGVAELSGDDEVVVDWGLLTDQTEDHSDPKSGASGVTELESLVNQESGLAAGGKRTTDSGGLGESTKRAGAVLKQPVDRPITGAHGTVIQKPPKPPQGSTCREWMTDEWERWEAGFRDFREQPVRISDAGARSWFETTREELQGCDIGCEMHAAGSLDAPDGTTEHWVGEVQPGLPSSGLVTLRNVESFTNYPSIANPQARTAGVDILSNFRLDSDVPHVYFSWSGCVFNLRGNDCNGLEIMGPVHKKTAKAAAAAFISNCDAKNFRTAAVKGLIENGIAVSNFGDCVHTADLPGGDVKGYDESKYGSKYHNKLVQFQTHKFALAFENSCEDDYVTEKFFHALAAGSVPVVVGAPNTAHFAPAPNSYLQIASEGEIPVVAEKMRYLMENETAYAEMLAWKTAGPSDAFKALMDLQAVHPTCRLCQHVAYRLREREEAAWRQTHAPPPCYCQETTEKGEKRSSYTLLVRERGLSRFRPLVLDALALRGLANLEAAVLEEFKRLGHEPVWMKTRAAAGVKTTSWRVYKLYPIGLTQKQALFGGRVWESDADLLNYLSRNPCPKFEVVFV</sequence>
<evidence type="ECO:0000256" key="5">
    <source>
        <dbReference type="RuleBase" id="RU003832"/>
    </source>
</evidence>
<feature type="region of interest" description="Disordered" evidence="6">
    <location>
        <begin position="203"/>
        <end position="222"/>
    </location>
</feature>
<organism evidence="9 10">
    <name type="scientific">Klebsormidium nitens</name>
    <name type="common">Green alga</name>
    <name type="synonym">Ulothrix nitens</name>
    <dbReference type="NCBI Taxonomy" id="105231"/>
    <lineage>
        <taxon>Eukaryota</taxon>
        <taxon>Viridiplantae</taxon>
        <taxon>Streptophyta</taxon>
        <taxon>Klebsormidiophyceae</taxon>
        <taxon>Klebsormidiales</taxon>
        <taxon>Klebsormidiaceae</taxon>
        <taxon>Klebsormidium</taxon>
    </lineage>
</organism>
<protein>
    <recommendedName>
        <fullName evidence="5">Fucosyltransferase</fullName>
        <ecNumber evidence="5">2.4.1.-</ecNumber>
    </recommendedName>
</protein>
<keyword evidence="3 5" id="KW-0328">Glycosyltransferase</keyword>
<dbReference type="Gene3D" id="3.40.50.11660">
    <property type="entry name" value="Glycosyl transferase family 10, C-terminal domain"/>
    <property type="match status" value="1"/>
</dbReference>
<dbReference type="EMBL" id="DF236996">
    <property type="protein sequence ID" value="GAQ80150.1"/>
    <property type="molecule type" value="Genomic_DNA"/>
</dbReference>
<dbReference type="PANTHER" id="PTHR11929">
    <property type="entry name" value="ALPHA- 1,3 -FUCOSYLTRANSFERASE"/>
    <property type="match status" value="1"/>
</dbReference>
<dbReference type="EC" id="2.4.1.-" evidence="5"/>
<dbReference type="OrthoDB" id="427096at2759"/>